<reference evidence="2 3" key="2">
    <citation type="journal article" date="2018" name="Int. J. Syst. Evol. Microbiol.">
        <title>Burkholderia insecticola sp. nov., a gut symbiotic bacterium of the bean bug Riptortus pedestris.</title>
        <authorList>
            <person name="Takeshita K."/>
            <person name="Tamaki H."/>
            <person name="Ohbayashi T."/>
            <person name="Meng X.-Y."/>
            <person name="Sone T."/>
            <person name="Mitani Y."/>
            <person name="Peeters C."/>
            <person name="Kikuchi Y."/>
            <person name="Vandamme P."/>
        </authorList>
    </citation>
    <scope>NUCLEOTIDE SEQUENCE [LARGE SCALE GENOMIC DNA]</scope>
    <source>
        <strain evidence="2">RPE64</strain>
    </source>
</reference>
<feature type="region of interest" description="Disordered" evidence="1">
    <location>
        <begin position="15"/>
        <end position="37"/>
    </location>
</feature>
<dbReference type="STRING" id="758793.BRPE64_ACDS18720"/>
<protein>
    <submittedName>
        <fullName evidence="2">Uncharacterized protein</fullName>
    </submittedName>
</protein>
<dbReference type="HOGENOM" id="CLU_3341217_0_0_4"/>
<gene>
    <name evidence="2" type="ORF">BRPE64_ACDS18720</name>
</gene>
<accession>R4WX95</accession>
<dbReference type="Proteomes" id="UP000013966">
    <property type="component" value="Chromosome 1"/>
</dbReference>
<organism evidence="2 3">
    <name type="scientific">Caballeronia insecticola</name>
    <dbReference type="NCBI Taxonomy" id="758793"/>
    <lineage>
        <taxon>Bacteria</taxon>
        <taxon>Pseudomonadati</taxon>
        <taxon>Pseudomonadota</taxon>
        <taxon>Betaproteobacteria</taxon>
        <taxon>Burkholderiales</taxon>
        <taxon>Burkholderiaceae</taxon>
        <taxon>Caballeronia</taxon>
    </lineage>
</organism>
<reference evidence="2 3" key="1">
    <citation type="journal article" date="2013" name="Genome Announc.">
        <title>Complete Genome Sequence of Burkholderia sp. Strain RPE64, Bacterial Symbiont of the Bean Bug Riptortus pedestris.</title>
        <authorList>
            <person name="Shibata T.F."/>
            <person name="Maeda T."/>
            <person name="Nikoh N."/>
            <person name="Yamaguchi K."/>
            <person name="Oshima K."/>
            <person name="Hattori M."/>
            <person name="Nishiyama T."/>
            <person name="Hasebe M."/>
            <person name="Fukatsu T."/>
            <person name="Kikuchi Y."/>
            <person name="Shigenobu S."/>
        </authorList>
    </citation>
    <scope>NUCLEOTIDE SEQUENCE [LARGE SCALE GENOMIC DNA]</scope>
</reference>
<dbReference type="KEGG" id="buo:BRPE64_ACDS18720"/>
<evidence type="ECO:0000313" key="3">
    <source>
        <dbReference type="Proteomes" id="UP000013966"/>
    </source>
</evidence>
<dbReference type="PATRIC" id="fig|758793.3.peg.1876"/>
<name>R4WX95_9BURK</name>
<proteinExistence type="predicted"/>
<evidence type="ECO:0000256" key="1">
    <source>
        <dbReference type="SAM" id="MobiDB-lite"/>
    </source>
</evidence>
<evidence type="ECO:0000313" key="2">
    <source>
        <dbReference type="EMBL" id="BAN23626.1"/>
    </source>
</evidence>
<dbReference type="EMBL" id="AP013058">
    <property type="protein sequence ID" value="BAN23626.1"/>
    <property type="molecule type" value="Genomic_DNA"/>
</dbReference>
<dbReference type="AlphaFoldDB" id="R4WX95"/>
<keyword evidence="3" id="KW-1185">Reference proteome</keyword>
<sequence>MRIILNNKLNRCRWRRKKSSRSGKNVSFIGDAAKRRH</sequence>